<keyword evidence="2" id="KW-1185">Reference proteome</keyword>
<reference evidence="1" key="1">
    <citation type="submission" date="2021-05" db="EMBL/GenBank/DDBJ databases">
        <authorList>
            <person name="Pan Q."/>
            <person name="Jouanno E."/>
            <person name="Zahm M."/>
            <person name="Klopp C."/>
            <person name="Cabau C."/>
            <person name="Louis A."/>
            <person name="Berthelot C."/>
            <person name="Parey E."/>
            <person name="Roest Crollius H."/>
            <person name="Montfort J."/>
            <person name="Robinson-Rechavi M."/>
            <person name="Bouchez O."/>
            <person name="Lampietro C."/>
            <person name="Lopez Roques C."/>
            <person name="Donnadieu C."/>
            <person name="Postlethwait J."/>
            <person name="Bobe J."/>
            <person name="Dillon D."/>
            <person name="Chandos A."/>
            <person name="von Hippel F."/>
            <person name="Guiguen Y."/>
        </authorList>
    </citation>
    <scope>NUCLEOTIDE SEQUENCE</scope>
    <source>
        <strain evidence="1">YG-Jan2019</strain>
    </source>
</reference>
<organism evidence="1 2">
    <name type="scientific">Dallia pectoralis</name>
    <name type="common">Alaska blackfish</name>
    <dbReference type="NCBI Taxonomy" id="75939"/>
    <lineage>
        <taxon>Eukaryota</taxon>
        <taxon>Metazoa</taxon>
        <taxon>Chordata</taxon>
        <taxon>Craniata</taxon>
        <taxon>Vertebrata</taxon>
        <taxon>Euteleostomi</taxon>
        <taxon>Actinopterygii</taxon>
        <taxon>Neopterygii</taxon>
        <taxon>Teleostei</taxon>
        <taxon>Protacanthopterygii</taxon>
        <taxon>Esociformes</taxon>
        <taxon>Umbridae</taxon>
        <taxon>Dallia</taxon>
    </lineage>
</organism>
<dbReference type="EMBL" id="CM055740">
    <property type="protein sequence ID" value="KAJ8003194.1"/>
    <property type="molecule type" value="Genomic_DNA"/>
</dbReference>
<sequence>MAMADSTDISYCMQEHVVRLLKPQNVRLMRQVQLIQPKGRAEKRLLVTTLWRAYIFHIKQPVRVECSFSFLEIYAITIESINQVLIETDRQTFLISLASVDDLVAMVSHVTSSLKKIFPDSSPGKILKIPPNLQERLLNIENSVDEPLTDILGPCGGFSEAYAALCDFNEFPCREEIQWDVDNIYFAQRCQEFNLLDFCHLENRDLALSVAALSFNQWFTKISSKDLKLSSEIQEQVIFIINRSSTLEEVCLEGGGLKLDFAMKMACALRDHTCSAIHTINLSANNIEDKGLAALSVELANMPHGLTQLSLSRIGVSPKGLGVLTQALSHNMAFSSSLCHLDLSGNASSLATEEAVNLFKFLSGTNAVSYLDLTGTDCPLDALFVSLSVGCCSNLTHLNMSRNPFSHRKVRDVTRTVNDFFSKSSKLKFVGLAGTKFPPEALRFLLQGLATNTQLCDLELDLSCCELRSAGAQVIQEHIFEAKAISSLDISDNGLESDMVTLVLSIGRSHSIRHLALGRNFAMKSRALTDTLQRIVQLIQEEECKRVPKSPLKE</sequence>
<dbReference type="Proteomes" id="UP001157502">
    <property type="component" value="Chromosome 13"/>
</dbReference>
<evidence type="ECO:0000313" key="1">
    <source>
        <dbReference type="EMBL" id="KAJ8003194.1"/>
    </source>
</evidence>
<comment type="caution">
    <text evidence="1">The sequence shown here is derived from an EMBL/GenBank/DDBJ whole genome shotgun (WGS) entry which is preliminary data.</text>
</comment>
<proteinExistence type="predicted"/>
<accession>A0ACC2GHG6</accession>
<gene>
    <name evidence="1" type="ORF">DPEC_G00166860</name>
</gene>
<name>A0ACC2GHG6_DALPE</name>
<protein>
    <submittedName>
        <fullName evidence="1">Uncharacterized protein</fullName>
    </submittedName>
</protein>
<evidence type="ECO:0000313" key="2">
    <source>
        <dbReference type="Proteomes" id="UP001157502"/>
    </source>
</evidence>